<feature type="compositionally biased region" description="Basic residues" evidence="1">
    <location>
        <begin position="24"/>
        <end position="34"/>
    </location>
</feature>
<feature type="compositionally biased region" description="Basic and acidic residues" evidence="1">
    <location>
        <begin position="43"/>
        <end position="52"/>
    </location>
</feature>
<dbReference type="InterPro" id="IPR021100">
    <property type="entry name" value="N-glycosylation_EOS1"/>
</dbReference>
<reference evidence="4" key="1">
    <citation type="submission" date="2016-03" db="EMBL/GenBank/DDBJ databases">
        <authorList>
            <person name="Devillers Hugo."/>
        </authorList>
    </citation>
    <scope>NUCLEOTIDE SEQUENCE [LARGE SCALE GENOMIC DNA]</scope>
</reference>
<dbReference type="PRINTS" id="PR02070">
    <property type="entry name" value="NGLYCOSEOS1"/>
</dbReference>
<dbReference type="GO" id="GO:0006487">
    <property type="term" value="P:protein N-linked glycosylation"/>
    <property type="evidence" value="ECO:0007669"/>
    <property type="project" value="TreeGrafter"/>
</dbReference>
<keyword evidence="2" id="KW-0472">Membrane</keyword>
<protein>
    <submittedName>
        <fullName evidence="3">LAME_0D06480g1_1</fullName>
    </submittedName>
</protein>
<dbReference type="Pfam" id="PF12326">
    <property type="entry name" value="EOS1"/>
    <property type="match status" value="1"/>
</dbReference>
<evidence type="ECO:0000256" key="2">
    <source>
        <dbReference type="SAM" id="Phobius"/>
    </source>
</evidence>
<name>A0A1G4J9A1_9SACH</name>
<feature type="transmembrane region" description="Helical" evidence="2">
    <location>
        <begin position="332"/>
        <end position="357"/>
    </location>
</feature>
<accession>A0A1G4J9A1</accession>
<keyword evidence="4" id="KW-1185">Reference proteome</keyword>
<dbReference type="PANTHER" id="PTHR28147">
    <property type="entry name" value="N-GLYCOSYLATION PROTEIN EOS1"/>
    <property type="match status" value="1"/>
</dbReference>
<evidence type="ECO:0000256" key="1">
    <source>
        <dbReference type="SAM" id="MobiDB-lite"/>
    </source>
</evidence>
<feature type="region of interest" description="Disordered" evidence="1">
    <location>
        <begin position="1"/>
        <end position="56"/>
    </location>
</feature>
<evidence type="ECO:0000313" key="3">
    <source>
        <dbReference type="EMBL" id="SCU86513.1"/>
    </source>
</evidence>
<dbReference type="EMBL" id="LT598482">
    <property type="protein sequence ID" value="SCU86513.1"/>
    <property type="molecule type" value="Genomic_DNA"/>
</dbReference>
<gene>
    <name evidence="3" type="ORF">LAME_0D06480G</name>
</gene>
<keyword evidence="2" id="KW-1133">Transmembrane helix</keyword>
<feature type="transmembrane region" description="Helical" evidence="2">
    <location>
        <begin position="184"/>
        <end position="207"/>
    </location>
</feature>
<feature type="region of interest" description="Disordered" evidence="1">
    <location>
        <begin position="248"/>
        <end position="322"/>
    </location>
</feature>
<dbReference type="GO" id="GO:0005789">
    <property type="term" value="C:endoplasmic reticulum membrane"/>
    <property type="evidence" value="ECO:0007669"/>
    <property type="project" value="InterPro"/>
</dbReference>
<dbReference type="PANTHER" id="PTHR28147:SF1">
    <property type="entry name" value="N-GLYCOSYLATION PROTEIN EOS1"/>
    <property type="match status" value="1"/>
</dbReference>
<feature type="compositionally biased region" description="Low complexity" evidence="1">
    <location>
        <begin position="270"/>
        <end position="312"/>
    </location>
</feature>
<dbReference type="AlphaFoldDB" id="A0A1G4J9A1"/>
<sequence length="382" mass="41944">MADSGSSAGALDLRSAHGSQSQIHIHHHHHYHRRAASEGNSQAKRDADEASGKKSPYQSLKSLTLNNLDAKQHFLIAVCRDVSLLPPLLSLAHSLKKAWALSYRSDVLYNNTKELLQAELPSVWHRPLAVETQASSAADLELTSQLLVARSSEYLLCSLWCVVSAYLTYAILDSLMVRWIVKYSTVAAILRMFSMSLIIVTLEMLLLSSLSPKGDYYLHTWILISCVLTGAYIWQSFLTSDLNYVQQDSPSPTPPASSSSNDLAGASTARRGSSTTINTNTRSIPGMPSSSSSSSSPPTTATTTSQVTCSPTDARKRRRGSRYLGLTKNRQIHLYNITVFCVVPVGVASFITMIGLLRNLVIQRLDLEQLEHLMAQSYSEQG</sequence>
<evidence type="ECO:0000313" key="4">
    <source>
        <dbReference type="Proteomes" id="UP000191144"/>
    </source>
</evidence>
<dbReference type="OrthoDB" id="2139606at2759"/>
<proteinExistence type="predicted"/>
<organism evidence="3 4">
    <name type="scientific">Lachancea meyersii CBS 8951</name>
    <dbReference type="NCBI Taxonomy" id="1266667"/>
    <lineage>
        <taxon>Eukaryota</taxon>
        <taxon>Fungi</taxon>
        <taxon>Dikarya</taxon>
        <taxon>Ascomycota</taxon>
        <taxon>Saccharomycotina</taxon>
        <taxon>Saccharomycetes</taxon>
        <taxon>Saccharomycetales</taxon>
        <taxon>Saccharomycetaceae</taxon>
        <taxon>Lachancea</taxon>
    </lineage>
</organism>
<keyword evidence="2" id="KW-0812">Transmembrane</keyword>
<feature type="transmembrane region" description="Helical" evidence="2">
    <location>
        <begin position="154"/>
        <end position="172"/>
    </location>
</feature>
<feature type="transmembrane region" description="Helical" evidence="2">
    <location>
        <begin position="216"/>
        <end position="234"/>
    </location>
</feature>
<dbReference type="GO" id="GO:0034599">
    <property type="term" value="P:cellular response to oxidative stress"/>
    <property type="evidence" value="ECO:0007669"/>
    <property type="project" value="InterPro"/>
</dbReference>
<dbReference type="Proteomes" id="UP000191144">
    <property type="component" value="Chromosome D"/>
</dbReference>